<organism evidence="10 11">
    <name type="scientific">Candidatus Alectryocaccomicrobium excrementavium</name>
    <dbReference type="NCBI Taxonomy" id="2840668"/>
    <lineage>
        <taxon>Bacteria</taxon>
        <taxon>Bacillati</taxon>
        <taxon>Bacillota</taxon>
        <taxon>Clostridia</taxon>
        <taxon>Candidatus Alectryocaccomicrobium</taxon>
    </lineage>
</organism>
<evidence type="ECO:0000259" key="9">
    <source>
        <dbReference type="PROSITE" id="PS50928"/>
    </source>
</evidence>
<dbReference type="Proteomes" id="UP000824140">
    <property type="component" value="Unassembled WGS sequence"/>
</dbReference>
<dbReference type="FunFam" id="1.10.3720.10:FF:000002">
    <property type="entry name" value="D-methionine ABC transporter permease MetI"/>
    <property type="match status" value="1"/>
</dbReference>
<dbReference type="InterPro" id="IPR000515">
    <property type="entry name" value="MetI-like"/>
</dbReference>
<evidence type="ECO:0000313" key="10">
    <source>
        <dbReference type="EMBL" id="HIS93254.1"/>
    </source>
</evidence>
<evidence type="ECO:0000313" key="11">
    <source>
        <dbReference type="Proteomes" id="UP000824140"/>
    </source>
</evidence>
<name>A0A9D1K678_9FIRM</name>
<feature type="transmembrane region" description="Helical" evidence="8">
    <location>
        <begin position="91"/>
        <end position="114"/>
    </location>
</feature>
<evidence type="ECO:0000256" key="6">
    <source>
        <dbReference type="ARBA" id="ARBA00022989"/>
    </source>
</evidence>
<evidence type="ECO:0000256" key="3">
    <source>
        <dbReference type="ARBA" id="ARBA00022448"/>
    </source>
</evidence>
<reference evidence="10" key="1">
    <citation type="submission" date="2020-10" db="EMBL/GenBank/DDBJ databases">
        <authorList>
            <person name="Gilroy R."/>
        </authorList>
    </citation>
    <scope>NUCLEOTIDE SEQUENCE</scope>
    <source>
        <strain evidence="10">13766</strain>
    </source>
</reference>
<comment type="similarity">
    <text evidence="2">Belongs to the binding-protein-dependent transport system permease family. CysTW subfamily.</text>
</comment>
<comment type="caution">
    <text evidence="10">The sequence shown here is derived from an EMBL/GenBank/DDBJ whole genome shotgun (WGS) entry which is preliminary data.</text>
</comment>
<accession>A0A9D1K678</accession>
<dbReference type="GO" id="GO:0048473">
    <property type="term" value="P:D-methionine transmembrane transport"/>
    <property type="evidence" value="ECO:0007669"/>
    <property type="project" value="TreeGrafter"/>
</dbReference>
<dbReference type="Gene3D" id="1.10.3720.10">
    <property type="entry name" value="MetI-like"/>
    <property type="match status" value="1"/>
</dbReference>
<dbReference type="InterPro" id="IPR035906">
    <property type="entry name" value="MetI-like_sf"/>
</dbReference>
<comment type="subcellular location">
    <subcellularLocation>
        <location evidence="1 8">Cell membrane</location>
        <topology evidence="1 8">Multi-pass membrane protein</topology>
    </subcellularLocation>
</comment>
<feature type="transmembrane region" description="Helical" evidence="8">
    <location>
        <begin position="62"/>
        <end position="85"/>
    </location>
</feature>
<feature type="transmembrane region" description="Helical" evidence="8">
    <location>
        <begin position="159"/>
        <end position="180"/>
    </location>
</feature>
<evidence type="ECO:0000256" key="1">
    <source>
        <dbReference type="ARBA" id="ARBA00004651"/>
    </source>
</evidence>
<dbReference type="EMBL" id="DVJN01000189">
    <property type="protein sequence ID" value="HIS93254.1"/>
    <property type="molecule type" value="Genomic_DNA"/>
</dbReference>
<keyword evidence="4" id="KW-1003">Cell membrane</keyword>
<dbReference type="AlphaFoldDB" id="A0A9D1K678"/>
<feature type="transmembrane region" description="Helical" evidence="8">
    <location>
        <begin position="27"/>
        <end position="50"/>
    </location>
</feature>
<proteinExistence type="inferred from homology"/>
<dbReference type="GO" id="GO:0005886">
    <property type="term" value="C:plasma membrane"/>
    <property type="evidence" value="ECO:0007669"/>
    <property type="project" value="UniProtKB-SubCell"/>
</dbReference>
<dbReference type="CDD" id="cd06261">
    <property type="entry name" value="TM_PBP2"/>
    <property type="match status" value="1"/>
</dbReference>
<dbReference type="PANTHER" id="PTHR30450:SF1">
    <property type="entry name" value="D-METHIONINE TRANSPORT SYSTEM PERMEASE PROTEIN METI-RELATED"/>
    <property type="match status" value="1"/>
</dbReference>
<dbReference type="PROSITE" id="PS50928">
    <property type="entry name" value="ABC_TM1"/>
    <property type="match status" value="1"/>
</dbReference>
<dbReference type="InterPro" id="IPR051322">
    <property type="entry name" value="AA_ABC_Transporter_Permease"/>
</dbReference>
<evidence type="ECO:0000256" key="8">
    <source>
        <dbReference type="RuleBase" id="RU363032"/>
    </source>
</evidence>
<keyword evidence="7 8" id="KW-0472">Membrane</keyword>
<keyword evidence="5 8" id="KW-0812">Transmembrane</keyword>
<reference evidence="10" key="2">
    <citation type="journal article" date="2021" name="PeerJ">
        <title>Extensive microbial diversity within the chicken gut microbiome revealed by metagenomics and culture.</title>
        <authorList>
            <person name="Gilroy R."/>
            <person name="Ravi A."/>
            <person name="Getino M."/>
            <person name="Pursley I."/>
            <person name="Horton D.L."/>
            <person name="Alikhan N.F."/>
            <person name="Baker D."/>
            <person name="Gharbi K."/>
            <person name="Hall N."/>
            <person name="Watson M."/>
            <person name="Adriaenssens E.M."/>
            <person name="Foster-Nyarko E."/>
            <person name="Jarju S."/>
            <person name="Secka A."/>
            <person name="Antonio M."/>
            <person name="Oren A."/>
            <person name="Chaudhuri R.R."/>
            <person name="La Ragione R."/>
            <person name="Hildebrand F."/>
            <person name="Pallen M.J."/>
        </authorList>
    </citation>
    <scope>NUCLEOTIDE SEQUENCE</scope>
    <source>
        <strain evidence="10">13766</strain>
    </source>
</reference>
<sequence>MYEFLQTIMPNVVKTAPELWECFLETITMVGVSALISAAFGIVFGVVLVVTQPGNILENRWIFGILDKIINVFRAIPFVILIALLMPLTRLIVGTSIGTKGAIFPLVVGTVPFFSRQIHAALCEIDPGTVEAAKSMGSSPVGIICRVYLREGLPGMIRGAAITIVNLFALSAMAGCVGGGGLGDYAIRYGFQRYQTDATIVTVIILLVLITIVQSIGNLLTRKMQ</sequence>
<gene>
    <name evidence="10" type="ORF">IAA84_09590</name>
</gene>
<dbReference type="SUPFAM" id="SSF161098">
    <property type="entry name" value="MetI-like"/>
    <property type="match status" value="1"/>
</dbReference>
<feature type="transmembrane region" description="Helical" evidence="8">
    <location>
        <begin position="200"/>
        <end position="220"/>
    </location>
</feature>
<dbReference type="Pfam" id="PF00528">
    <property type="entry name" value="BPD_transp_1"/>
    <property type="match status" value="1"/>
</dbReference>
<evidence type="ECO:0000256" key="2">
    <source>
        <dbReference type="ARBA" id="ARBA00007069"/>
    </source>
</evidence>
<keyword evidence="6 8" id="KW-1133">Transmembrane helix</keyword>
<dbReference type="PANTHER" id="PTHR30450">
    <property type="entry name" value="ABC TRANSPORTER PERMEASE"/>
    <property type="match status" value="1"/>
</dbReference>
<evidence type="ECO:0000256" key="4">
    <source>
        <dbReference type="ARBA" id="ARBA00022475"/>
    </source>
</evidence>
<evidence type="ECO:0000256" key="7">
    <source>
        <dbReference type="ARBA" id="ARBA00023136"/>
    </source>
</evidence>
<protein>
    <submittedName>
        <fullName evidence="10">ABC transporter permease</fullName>
    </submittedName>
</protein>
<keyword evidence="3 8" id="KW-0813">Transport</keyword>
<evidence type="ECO:0000256" key="5">
    <source>
        <dbReference type="ARBA" id="ARBA00022692"/>
    </source>
</evidence>
<feature type="domain" description="ABC transmembrane type-1" evidence="9">
    <location>
        <begin position="23"/>
        <end position="217"/>
    </location>
</feature>